<sequence>MIFYLYWAPFCIEGWDEALNIICRWSFETVLSSQNAEALFKSIEDLPVLVIANAEDSLVSLNARTSMDLTGYPFRTIKLKDELAHGDNNGLDIPVRLLEPIKKQSHSISYDNFCQLASMIAAEVTGGCDVRFHPGGRAAATEMSSKKSEVIKLIEDSRISKQSYLKIHFLVEFELSVDLKNILVVGRTRFSDLIRKHQELVPKMDKNEYSVEYINLCKL</sequence>
<organism evidence="2 3">
    <name type="scientific">Papaver somniferum</name>
    <name type="common">Opium poppy</name>
    <dbReference type="NCBI Taxonomy" id="3469"/>
    <lineage>
        <taxon>Eukaryota</taxon>
        <taxon>Viridiplantae</taxon>
        <taxon>Streptophyta</taxon>
        <taxon>Embryophyta</taxon>
        <taxon>Tracheophyta</taxon>
        <taxon>Spermatophyta</taxon>
        <taxon>Magnoliopsida</taxon>
        <taxon>Ranunculales</taxon>
        <taxon>Papaveraceae</taxon>
        <taxon>Papaveroideae</taxon>
        <taxon>Papaver</taxon>
    </lineage>
</organism>
<evidence type="ECO:0000313" key="2">
    <source>
        <dbReference type="EMBL" id="RZC75611.1"/>
    </source>
</evidence>
<proteinExistence type="predicted"/>
<dbReference type="GO" id="GO:0042744">
    <property type="term" value="P:hydrogen peroxide catabolic process"/>
    <property type="evidence" value="ECO:0007669"/>
    <property type="project" value="TreeGrafter"/>
</dbReference>
<dbReference type="PRINTS" id="PR00459">
    <property type="entry name" value="ASPEROXIDASE"/>
</dbReference>
<dbReference type="SUPFAM" id="SSF48113">
    <property type="entry name" value="Heme-dependent peroxidases"/>
    <property type="match status" value="1"/>
</dbReference>
<gene>
    <name evidence="2" type="ORF">C5167_051098</name>
</gene>
<keyword evidence="3" id="KW-1185">Reference proteome</keyword>
<dbReference type="Gene3D" id="1.10.520.10">
    <property type="match status" value="1"/>
</dbReference>
<keyword evidence="1" id="KW-0560">Oxidoreductase</keyword>
<dbReference type="GO" id="GO:0020037">
    <property type="term" value="F:heme binding"/>
    <property type="evidence" value="ECO:0007669"/>
    <property type="project" value="InterPro"/>
</dbReference>
<dbReference type="Proteomes" id="UP000316621">
    <property type="component" value="Chromosome 8"/>
</dbReference>
<dbReference type="PANTHER" id="PTHR31356:SF59">
    <property type="entry name" value="L-ASCORBATE PEROXIDASE 1, CYTOSOLIC"/>
    <property type="match status" value="1"/>
</dbReference>
<name>A0A4Y7KU18_PAPSO</name>
<evidence type="ECO:0000313" key="3">
    <source>
        <dbReference type="Proteomes" id="UP000316621"/>
    </source>
</evidence>
<reference evidence="2 3" key="1">
    <citation type="journal article" date="2018" name="Science">
        <title>The opium poppy genome and morphinan production.</title>
        <authorList>
            <person name="Guo L."/>
            <person name="Winzer T."/>
            <person name="Yang X."/>
            <person name="Li Y."/>
            <person name="Ning Z."/>
            <person name="He Z."/>
            <person name="Teodor R."/>
            <person name="Lu Y."/>
            <person name="Bowser T.A."/>
            <person name="Graham I.A."/>
            <person name="Ye K."/>
        </authorList>
    </citation>
    <scope>NUCLEOTIDE SEQUENCE [LARGE SCALE GENOMIC DNA]</scope>
    <source>
        <strain evidence="3">cv. HN1</strain>
        <tissue evidence="2">Leaves</tissue>
    </source>
</reference>
<dbReference type="GO" id="GO:0004601">
    <property type="term" value="F:peroxidase activity"/>
    <property type="evidence" value="ECO:0007669"/>
    <property type="project" value="InterPro"/>
</dbReference>
<dbReference type="GO" id="GO:0034599">
    <property type="term" value="P:cellular response to oxidative stress"/>
    <property type="evidence" value="ECO:0007669"/>
    <property type="project" value="InterPro"/>
</dbReference>
<dbReference type="InterPro" id="IPR010255">
    <property type="entry name" value="Haem_peroxidase_sf"/>
</dbReference>
<dbReference type="InterPro" id="IPR002207">
    <property type="entry name" value="Peroxidase_I"/>
</dbReference>
<protein>
    <submittedName>
        <fullName evidence="2">Uncharacterized protein</fullName>
    </submittedName>
</protein>
<dbReference type="InterPro" id="IPR044831">
    <property type="entry name" value="Ccp1-like"/>
</dbReference>
<evidence type="ECO:0000256" key="1">
    <source>
        <dbReference type="ARBA" id="ARBA00023002"/>
    </source>
</evidence>
<dbReference type="PANTHER" id="PTHR31356">
    <property type="entry name" value="THYLAKOID LUMENAL 29 KDA PROTEIN, CHLOROPLASTIC-RELATED"/>
    <property type="match status" value="1"/>
</dbReference>
<dbReference type="GO" id="GO:0009507">
    <property type="term" value="C:chloroplast"/>
    <property type="evidence" value="ECO:0007669"/>
    <property type="project" value="TreeGrafter"/>
</dbReference>
<dbReference type="EMBL" id="CM010722">
    <property type="protein sequence ID" value="RZC75611.1"/>
    <property type="molecule type" value="Genomic_DNA"/>
</dbReference>
<dbReference type="Gramene" id="RZC75611">
    <property type="protein sequence ID" value="RZC75611"/>
    <property type="gene ID" value="C5167_051098"/>
</dbReference>
<dbReference type="STRING" id="3469.A0A4Y7KU18"/>
<accession>A0A4Y7KU18</accession>
<dbReference type="GO" id="GO:0000302">
    <property type="term" value="P:response to reactive oxygen species"/>
    <property type="evidence" value="ECO:0007669"/>
    <property type="project" value="TreeGrafter"/>
</dbReference>
<dbReference type="AlphaFoldDB" id="A0A4Y7KU18"/>